<dbReference type="InterPro" id="IPR030934">
    <property type="entry name" value="Intein_C"/>
</dbReference>
<dbReference type="InterPro" id="IPR031325">
    <property type="entry name" value="RHS_repeat"/>
</dbReference>
<dbReference type="InterPro" id="IPR022385">
    <property type="entry name" value="Rhs_assc_core"/>
</dbReference>
<sequence>MSPARVKPAPEDAPRQALAKPVWPGSGQARVQVTSDAFAQAGKLPIWVAAGGAASPRKEFEGKAGVSGIKSAPAAKEAKPADVAAPPSQVQVDELDAARVKTLGGVGIAFQLRRVDGGSEPGPVQVAVDYSGFAQAFGANFADRLRLVRLPGCSLARPDDPACSAVPVTMPATNNPATGKLTAQLTAAPPAGTTPDTSAAAGDGSAPVDSDAVFVLASTAAGSSTGDYRATDMRPSGSWSVGLSSGSYNYSYSIPTPPSVGGSAPDLSFGYDSGSVDGYTNATNTQASWTGLGWDLSPGFIERKYRGCAEDVDSGQSDQVSWGDSCWESPYANDGEDNDNATTRGLATLQISLGGHTSQLIRESSGVYRLEDDPGWRVEHKSGGPNDDQDGEYWVVYTPDGTQYRFGYGQDGGGTATHSNWTVPVVGDDADEPCHGDYPASCRQTWRWNLDRVVDRNENSTYLYWENETNYYKRYASSNLLSYDRGGYLSQVVYGTNSSVAGDHVAAKVVFNTVNRCTERIDGTATTCPTIASSSSSYPDVPTDLICSSSSCSNYSPSFFATKRLDSVETFFWDASSSAWVNDTLLKLSYKMPNPTGLTASVLWLDKITEVGEAGDDADAITLPPVNFDSVFLTGRVDYDESAGVPKMYLPRIATVFNGMGGQTNVSYGRQAPCPAPSDSGYSSWLNSKNGHWDTNTDDCYPVPYTPEDASPGIGIFHKYLVTKVDDVDNVGGTTTHRTVYEYDLSSGAWAHNRDYEAPQNSWTWNEWRGYGAVRVTEGASATPTSKSVSTTTFFRGMNDDVLADGTHKTATRTDFDGNVWDDDRQLAGDTLQVRNWKMTADASDPDDRTFVELNSQRNQFTSVHAVDGPGARNAQLVRQSKQHSRTRLDDGTFRETDTRTTYDGTYGLPLVEADAGQLGVADNTCTQITYNQNTDTSGGHFLLDFPETTHTNVGDPDDATGNCLGTLLSQTVTLYDGKTSTSDTGHPIADGNPTQVDSSIDATHVSSVKNTYDSYGRLKSQTDPRNKTTTTVYNPAVGFPVNGVIVTNPLGHTATTYPSRFDGEANKATDANNLTVTFERDPLRRLTKVWLPTEPTSGDPSYSFSYFPSNSTSGAQPTAPPKVTSQQLQSGSGDSAVKLSSYAYLDGFGHTREVQTPSPAGGRIIVSTKYDSRGLVSGTSEPIYDTANAGSGLFNPVNASIPIFHQINYDPLKRQTEDIAMHTGAEQWRTTATYHGDHTETTPPAGGKTFDYVDVHGNLTKVAEYDSDGTTPHDTTYTYDRLNRLTGITDAHGDVSSYTYDLLGRRRTSDDPDHGYSTTDYDLAGNPTVTVDAKGQKITSVYDDLGRLTQQWSGDADTGTKLAEWAYDTVAKGQLTSSSAYNQGHAYTSTVTGYDDRTRPTGKTVTIPSAEGVLGGDYSYTYTYDGADHLTSITYPEAGGLPAETVTSTYTDLGLFSKLTSDYSDGYTYLKTSSYTDIAQPSERDLGPAGGVARSYTYDPATNRLSNLHLKVGADTATPTTVQDDDYSYDKAGDITRVADNTTQVGGVTTPQSQCFTYDARRRLSDAWTTTAANCQGGAAAADNNGPDPYKLGYHYDALGNITSATSGISPQVTTSYTYPSADTAADQTPGHPNAVSTVGSDNYGYDANGALTSRTVSGVTSTLNWDPLQRLSSLTSGGQSTSFVYDAGGDRIIRREPTSTTAYLDGMELRAAGNTVTATRYYTADTDVIALRKAGDDTPTWLAADTQDSTQIAVDGSTGATDRQRYLPFGAHRGGDTITATDRGYLGHTEDATTGLDQLGARYYDPTIGRFISTDPVQNLADPQQRNPYAYAADNPMTLSDPSGLQADCPSGAGGCGNTGNMGGGNGKGDPDYSPTGDNCVAYGTCKGAALQRLKRNEERRRQAVACAERGGITCPTGTGPEGDAATVEDGLDLYGAGHWGFKKFGFKEQVTSMLKTGLFALTTTYGGPEELAEYAGIRGLAKLIGWAAKSAKTASRGRKAARLGEKIGCAAGNSFTPDTEVLLANGKHKPISKIKLGDKVLATDPTTGKTKPEPVVALIAGHGIKQLTTITIDTDGDKGHQTATVTATDQHPLWATANPARTSLGHWTDATDLHVGAHLRTPDGHTVEIIAVRHYSQSQAVNNLTVASLHTYYVEAGTTPVLVHNCSNPGTGFDVPDGPGVYTIHLDDGKKYVGSSVDSMRTRVNKSMRSKHAVRKAGYGPDNVVNVTWVSLPDVTDSVVARRVEQTVMDGLKDQGVTLVNRRDPEIAVPFGGYLP</sequence>
<feature type="region of interest" description="Disordered" evidence="1">
    <location>
        <begin position="1092"/>
        <end position="1133"/>
    </location>
</feature>
<evidence type="ECO:0000313" key="4">
    <source>
        <dbReference type="Proteomes" id="UP001165135"/>
    </source>
</evidence>
<feature type="domain" description="Hint" evidence="2">
    <location>
        <begin position="2015"/>
        <end position="2126"/>
    </location>
</feature>
<dbReference type="Pfam" id="PF07591">
    <property type="entry name" value="PT-HINT"/>
    <property type="match status" value="1"/>
</dbReference>
<feature type="compositionally biased region" description="Low complexity" evidence="1">
    <location>
        <begin position="1098"/>
        <end position="1115"/>
    </location>
</feature>
<accession>A0A9W6RSB6</accession>
<dbReference type="InterPro" id="IPR050708">
    <property type="entry name" value="T6SS_VgrG/RHS"/>
</dbReference>
<name>A0A9W6RSB6_9ACTN</name>
<dbReference type="SUPFAM" id="SSF51294">
    <property type="entry name" value="Hedgehog/intein (Hint) domain"/>
    <property type="match status" value="1"/>
</dbReference>
<dbReference type="SMART" id="SM00306">
    <property type="entry name" value="HintN"/>
    <property type="match status" value="1"/>
</dbReference>
<dbReference type="CDD" id="cd00081">
    <property type="entry name" value="Hint"/>
    <property type="match status" value="1"/>
</dbReference>
<dbReference type="NCBIfam" id="TIGR01643">
    <property type="entry name" value="YD_repeat_2x"/>
    <property type="match status" value="1"/>
</dbReference>
<feature type="compositionally biased region" description="Low complexity" evidence="1">
    <location>
        <begin position="187"/>
        <end position="204"/>
    </location>
</feature>
<dbReference type="PANTHER" id="PTHR32305:SF17">
    <property type="entry name" value="TRNA NUCLEASE WAPA"/>
    <property type="match status" value="1"/>
</dbReference>
<reference evidence="3" key="1">
    <citation type="submission" date="2023-03" db="EMBL/GenBank/DDBJ databases">
        <title>Actinoallomurus iriomotensis NBRC 103681.</title>
        <authorList>
            <person name="Ichikawa N."/>
            <person name="Sato H."/>
            <person name="Tonouchi N."/>
        </authorList>
    </citation>
    <scope>NUCLEOTIDE SEQUENCE</scope>
    <source>
        <strain evidence="3">NBRC 103681</strain>
    </source>
</reference>
<comment type="caution">
    <text evidence="3">The sequence shown here is derived from an EMBL/GenBank/DDBJ whole genome shotgun (WGS) entry which is preliminary data.</text>
</comment>
<dbReference type="InterPro" id="IPR006530">
    <property type="entry name" value="YD"/>
</dbReference>
<proteinExistence type="predicted"/>
<dbReference type="Proteomes" id="UP001165135">
    <property type="component" value="Unassembled WGS sequence"/>
</dbReference>
<feature type="region of interest" description="Disordered" evidence="1">
    <location>
        <begin position="187"/>
        <end position="206"/>
    </location>
</feature>
<dbReference type="EMBL" id="BSTJ01000011">
    <property type="protein sequence ID" value="GLY79217.1"/>
    <property type="molecule type" value="Genomic_DNA"/>
</dbReference>
<dbReference type="PANTHER" id="PTHR32305">
    <property type="match status" value="1"/>
</dbReference>
<protein>
    <recommendedName>
        <fullName evidence="2">Hint domain-containing protein</fullName>
    </recommendedName>
</protein>
<feature type="region of interest" description="Disordered" evidence="1">
    <location>
        <begin position="1"/>
        <end position="25"/>
    </location>
</feature>
<gene>
    <name evidence="3" type="ORF">Airi01_074840</name>
</gene>
<evidence type="ECO:0000256" key="1">
    <source>
        <dbReference type="SAM" id="MobiDB-lite"/>
    </source>
</evidence>
<dbReference type="InterPro" id="IPR036844">
    <property type="entry name" value="Hint_dom_sf"/>
</dbReference>
<evidence type="ECO:0000313" key="3">
    <source>
        <dbReference type="EMBL" id="GLY79217.1"/>
    </source>
</evidence>
<dbReference type="Gene3D" id="2.170.16.10">
    <property type="entry name" value="Hedgehog/Intein (Hint) domain"/>
    <property type="match status" value="1"/>
</dbReference>
<feature type="compositionally biased region" description="Polar residues" evidence="1">
    <location>
        <begin position="1124"/>
        <end position="1133"/>
    </location>
</feature>
<dbReference type="Gene3D" id="2.180.10.10">
    <property type="entry name" value="RHS repeat-associated core"/>
    <property type="match status" value="2"/>
</dbReference>
<dbReference type="NCBIfam" id="TIGR03696">
    <property type="entry name" value="Rhs_assc_core"/>
    <property type="match status" value="1"/>
</dbReference>
<evidence type="ECO:0000259" key="2">
    <source>
        <dbReference type="SMART" id="SM00306"/>
    </source>
</evidence>
<dbReference type="Pfam" id="PF05593">
    <property type="entry name" value="RHS_repeat"/>
    <property type="match status" value="1"/>
</dbReference>
<dbReference type="InterPro" id="IPR003587">
    <property type="entry name" value="Hint_dom_N"/>
</dbReference>
<organism evidence="3 4">
    <name type="scientific">Actinoallomurus iriomotensis</name>
    <dbReference type="NCBI Taxonomy" id="478107"/>
    <lineage>
        <taxon>Bacteria</taxon>
        <taxon>Bacillati</taxon>
        <taxon>Actinomycetota</taxon>
        <taxon>Actinomycetes</taxon>
        <taxon>Streptosporangiales</taxon>
        <taxon>Thermomonosporaceae</taxon>
        <taxon>Actinoallomurus</taxon>
    </lineage>
</organism>
<dbReference type="PROSITE" id="PS50818">
    <property type="entry name" value="INTEIN_C_TER"/>
    <property type="match status" value="1"/>
</dbReference>